<dbReference type="SMART" id="SM00871">
    <property type="entry name" value="AraC_E_bind"/>
    <property type="match status" value="1"/>
</dbReference>
<name>A0A4Y9IMM6_9BACT</name>
<gene>
    <name evidence="2" type="ORF">E4T88_06970</name>
</gene>
<dbReference type="AlphaFoldDB" id="A0A4Y9IMM6"/>
<proteinExistence type="predicted"/>
<accession>A0A4Y9IMM6</accession>
<evidence type="ECO:0000313" key="2">
    <source>
        <dbReference type="EMBL" id="TFU89750.1"/>
    </source>
</evidence>
<organism evidence="2 3">
    <name type="scientific">Dysgonomonas mossii</name>
    <dbReference type="NCBI Taxonomy" id="163665"/>
    <lineage>
        <taxon>Bacteria</taxon>
        <taxon>Pseudomonadati</taxon>
        <taxon>Bacteroidota</taxon>
        <taxon>Bacteroidia</taxon>
        <taxon>Bacteroidales</taxon>
        <taxon>Dysgonomonadaceae</taxon>
        <taxon>Dysgonomonas</taxon>
    </lineage>
</organism>
<feature type="domain" description="AraC effector-binding" evidence="1">
    <location>
        <begin position="4"/>
        <end position="158"/>
    </location>
</feature>
<comment type="caution">
    <text evidence="2">The sequence shown here is derived from an EMBL/GenBank/DDBJ whole genome shotgun (WGS) entry which is preliminary data.</text>
</comment>
<dbReference type="InterPro" id="IPR010499">
    <property type="entry name" value="AraC_E-bd"/>
</dbReference>
<dbReference type="PANTHER" id="PTHR36444:SF2">
    <property type="entry name" value="TRANSCRIPTIONAL REGULATOR PROTEIN YOBU-RELATED"/>
    <property type="match status" value="1"/>
</dbReference>
<dbReference type="Gene3D" id="3.20.80.10">
    <property type="entry name" value="Regulatory factor, effector binding domain"/>
    <property type="match status" value="1"/>
</dbReference>
<dbReference type="InterPro" id="IPR011256">
    <property type="entry name" value="Reg_factor_effector_dom_sf"/>
</dbReference>
<dbReference type="InterPro" id="IPR053182">
    <property type="entry name" value="YobU-like_regulator"/>
</dbReference>
<dbReference type="EMBL" id="SPPK01000002">
    <property type="protein sequence ID" value="TFU89750.1"/>
    <property type="molecule type" value="Genomic_DNA"/>
</dbReference>
<evidence type="ECO:0000259" key="1">
    <source>
        <dbReference type="SMART" id="SM00871"/>
    </source>
</evidence>
<dbReference type="Proteomes" id="UP000298285">
    <property type="component" value="Unassembled WGS sequence"/>
</dbReference>
<dbReference type="RefSeq" id="WP_135104749.1">
    <property type="nucleotide sequence ID" value="NZ_JADGKW010000002.1"/>
</dbReference>
<protein>
    <submittedName>
        <fullName evidence="2">AraC family transcriptional regulator</fullName>
    </submittedName>
</protein>
<dbReference type="SUPFAM" id="SSF55136">
    <property type="entry name" value="Probable bacterial effector-binding domain"/>
    <property type="match status" value="1"/>
</dbReference>
<dbReference type="InterPro" id="IPR029442">
    <property type="entry name" value="GyrI-like"/>
</dbReference>
<evidence type="ECO:0000313" key="3">
    <source>
        <dbReference type="Proteomes" id="UP000298285"/>
    </source>
</evidence>
<dbReference type="OrthoDB" id="9816011at2"/>
<reference evidence="2 3" key="1">
    <citation type="submission" date="2019-03" db="EMBL/GenBank/DDBJ databases">
        <title>Diversity of the mouse oral microbiome.</title>
        <authorList>
            <person name="Joseph S."/>
            <person name="Aduse-Opoku J."/>
            <person name="Curtis M."/>
            <person name="Wade W."/>
            <person name="Hashim A."/>
        </authorList>
    </citation>
    <scope>NUCLEOTIDE SEQUENCE [LARGE SCALE GENOMIC DNA]</scope>
    <source>
        <strain evidence="2 3">P11</strain>
    </source>
</reference>
<dbReference type="Pfam" id="PF06445">
    <property type="entry name" value="GyrI-like"/>
    <property type="match status" value="1"/>
</dbReference>
<sequence length="161" mass="18950">MKNLNVKIIELNERKLVGLSLEMSYANNLTANLWRSFMPRKHEIKRIINSDLISMQIYPVSFDFSPNINFRKWAAVEVSLVEDIPQNMESYTIQGGLYALIHYKGLSTDTRVFGYIFNEWLPQSEYLLDNNRPHFEVLGEKYKNNDPESEEDIYIPIKIKK</sequence>
<dbReference type="PANTHER" id="PTHR36444">
    <property type="entry name" value="TRANSCRIPTIONAL REGULATOR PROTEIN YOBU-RELATED"/>
    <property type="match status" value="1"/>
</dbReference>